<gene>
    <name evidence="2" type="ORF">HYH03_000464</name>
</gene>
<sequence length="188" mass="19193">MSQSQEHGGQAAESETEQDLGVGPGEAVPEREPLGDRAQLLPAADEQSRLPPKARFQHAHKRALSDGLGDTGATPPPEAQPGPSAAQGLPRGSPPSFAPADGAGPSTSTFAAGAPYGSVGLDPGASGSGSGAALQDSDDEDPDPLRVHHGPKSVRLSVSKIQGFAEYRKPRIGSQFQACVPPWPPGQL</sequence>
<dbReference type="OrthoDB" id="550963at2759"/>
<feature type="region of interest" description="Disordered" evidence="1">
    <location>
        <begin position="1"/>
        <end position="154"/>
    </location>
</feature>
<evidence type="ECO:0000256" key="1">
    <source>
        <dbReference type="SAM" id="MobiDB-lite"/>
    </source>
</evidence>
<proteinExistence type="predicted"/>
<dbReference type="Proteomes" id="UP000612055">
    <property type="component" value="Unassembled WGS sequence"/>
</dbReference>
<comment type="caution">
    <text evidence="2">The sequence shown here is derived from an EMBL/GenBank/DDBJ whole genome shotgun (WGS) entry which is preliminary data.</text>
</comment>
<name>A0A835YIR0_9CHLO</name>
<evidence type="ECO:0000313" key="2">
    <source>
        <dbReference type="EMBL" id="KAG2501968.1"/>
    </source>
</evidence>
<reference evidence="2" key="1">
    <citation type="journal article" date="2020" name="bioRxiv">
        <title>Comparative genomics of Chlamydomonas.</title>
        <authorList>
            <person name="Craig R.J."/>
            <person name="Hasan A.R."/>
            <person name="Ness R.W."/>
            <person name="Keightley P.D."/>
        </authorList>
    </citation>
    <scope>NUCLEOTIDE SEQUENCE</scope>
    <source>
        <strain evidence="2">CCAP 11/70</strain>
    </source>
</reference>
<accession>A0A835YIR0</accession>
<organism evidence="2 3">
    <name type="scientific">Edaphochlamys debaryana</name>
    <dbReference type="NCBI Taxonomy" id="47281"/>
    <lineage>
        <taxon>Eukaryota</taxon>
        <taxon>Viridiplantae</taxon>
        <taxon>Chlorophyta</taxon>
        <taxon>core chlorophytes</taxon>
        <taxon>Chlorophyceae</taxon>
        <taxon>CS clade</taxon>
        <taxon>Chlamydomonadales</taxon>
        <taxon>Chlamydomonadales incertae sedis</taxon>
        <taxon>Edaphochlamys</taxon>
    </lineage>
</organism>
<evidence type="ECO:0000313" key="3">
    <source>
        <dbReference type="Proteomes" id="UP000612055"/>
    </source>
</evidence>
<dbReference type="AlphaFoldDB" id="A0A835YIR0"/>
<protein>
    <submittedName>
        <fullName evidence="2">Uncharacterized protein</fullName>
    </submittedName>
</protein>
<dbReference type="EMBL" id="JAEHOE010000001">
    <property type="protein sequence ID" value="KAG2501968.1"/>
    <property type="molecule type" value="Genomic_DNA"/>
</dbReference>
<keyword evidence="3" id="KW-1185">Reference proteome</keyword>